<feature type="compositionally biased region" description="Basic residues" evidence="1">
    <location>
        <begin position="737"/>
        <end position="760"/>
    </location>
</feature>
<feature type="compositionally biased region" description="Basic and acidic residues" evidence="1">
    <location>
        <begin position="667"/>
        <end position="684"/>
    </location>
</feature>
<dbReference type="Pfam" id="PF07713">
    <property type="entry name" value="DUF1604"/>
    <property type="match status" value="1"/>
</dbReference>
<feature type="compositionally biased region" description="Basic and acidic residues" evidence="1">
    <location>
        <begin position="721"/>
        <end position="736"/>
    </location>
</feature>
<dbReference type="PANTHER" id="PTHR13384:SF19">
    <property type="entry name" value="G PATCH DOMAIN-CONTAINING PROTEIN 1"/>
    <property type="match status" value="1"/>
</dbReference>
<dbReference type="AlphaFoldDB" id="A0A9K3Q4K6"/>
<feature type="region of interest" description="Disordered" evidence="1">
    <location>
        <begin position="156"/>
        <end position="177"/>
    </location>
</feature>
<comment type="caution">
    <text evidence="3">The sequence shown here is derived from an EMBL/GenBank/DDBJ whole genome shotgun (WGS) entry which is preliminary data.</text>
</comment>
<feature type="domain" description="G patch" evidence="2">
    <location>
        <begin position="43"/>
        <end position="100"/>
    </location>
</feature>
<name>A0A9K3Q4K6_9STRA</name>
<feature type="region of interest" description="Disordered" evidence="1">
    <location>
        <begin position="254"/>
        <end position="280"/>
    </location>
</feature>
<reference evidence="3" key="2">
    <citation type="submission" date="2021-04" db="EMBL/GenBank/DDBJ databases">
        <authorList>
            <person name="Podell S."/>
        </authorList>
    </citation>
    <scope>NUCLEOTIDE SEQUENCE</scope>
    <source>
        <strain evidence="3">Hildebrandi</strain>
    </source>
</reference>
<feature type="region of interest" description="Disordered" evidence="1">
    <location>
        <begin position="394"/>
        <end position="422"/>
    </location>
</feature>
<feature type="region of interest" description="Disordered" evidence="1">
    <location>
        <begin position="606"/>
        <end position="781"/>
    </location>
</feature>
<feature type="compositionally biased region" description="Basic residues" evidence="1">
    <location>
        <begin position="770"/>
        <end position="781"/>
    </location>
</feature>
<evidence type="ECO:0000259" key="2">
    <source>
        <dbReference type="Pfam" id="PF07713"/>
    </source>
</evidence>
<dbReference type="GO" id="GO:0006397">
    <property type="term" value="P:mRNA processing"/>
    <property type="evidence" value="ECO:0007669"/>
    <property type="project" value="InterPro"/>
</dbReference>
<evidence type="ECO:0000256" key="1">
    <source>
        <dbReference type="SAM" id="MobiDB-lite"/>
    </source>
</evidence>
<organism evidence="3 4">
    <name type="scientific">Nitzschia inconspicua</name>
    <dbReference type="NCBI Taxonomy" id="303405"/>
    <lineage>
        <taxon>Eukaryota</taxon>
        <taxon>Sar</taxon>
        <taxon>Stramenopiles</taxon>
        <taxon>Ochrophyta</taxon>
        <taxon>Bacillariophyta</taxon>
        <taxon>Bacillariophyceae</taxon>
        <taxon>Bacillariophycidae</taxon>
        <taxon>Bacillariales</taxon>
        <taxon>Bacillariaceae</taxon>
        <taxon>Nitzschia</taxon>
    </lineage>
</organism>
<feature type="compositionally biased region" description="Polar residues" evidence="1">
    <location>
        <begin position="165"/>
        <end position="174"/>
    </location>
</feature>
<feature type="region of interest" description="Disordered" evidence="1">
    <location>
        <begin position="300"/>
        <end position="362"/>
    </location>
</feature>
<reference evidence="3" key="1">
    <citation type="journal article" date="2021" name="Sci. Rep.">
        <title>Diploid genomic architecture of Nitzschia inconspicua, an elite biomass production diatom.</title>
        <authorList>
            <person name="Oliver A."/>
            <person name="Podell S."/>
            <person name="Pinowska A."/>
            <person name="Traller J.C."/>
            <person name="Smith S.R."/>
            <person name="McClure R."/>
            <person name="Beliaev A."/>
            <person name="Bohutskyi P."/>
            <person name="Hill E.A."/>
            <person name="Rabines A."/>
            <person name="Zheng H."/>
            <person name="Allen L.Z."/>
            <person name="Kuo A."/>
            <person name="Grigoriev I.V."/>
            <person name="Allen A.E."/>
            <person name="Hazlebeck D."/>
            <person name="Allen E.E."/>
        </authorList>
    </citation>
    <scope>NUCLEOTIDE SEQUENCE</scope>
    <source>
        <strain evidence="3">Hildebrandi</strain>
    </source>
</reference>
<dbReference type="GO" id="GO:0003723">
    <property type="term" value="F:RNA binding"/>
    <property type="evidence" value="ECO:0007669"/>
    <property type="project" value="TreeGrafter"/>
</dbReference>
<feature type="compositionally biased region" description="Polar residues" evidence="1">
    <location>
        <begin position="535"/>
        <end position="544"/>
    </location>
</feature>
<feature type="compositionally biased region" description="Polar residues" evidence="1">
    <location>
        <begin position="613"/>
        <end position="625"/>
    </location>
</feature>
<dbReference type="OrthoDB" id="20507at2759"/>
<dbReference type="InterPro" id="IPR011666">
    <property type="entry name" value="DUF1604"/>
</dbReference>
<dbReference type="PANTHER" id="PTHR13384">
    <property type="entry name" value="G PATCH DOMAIN-CONTAINING PROTEIN 1"/>
    <property type="match status" value="1"/>
</dbReference>
<dbReference type="Proteomes" id="UP000693970">
    <property type="component" value="Unassembled WGS sequence"/>
</dbReference>
<dbReference type="EMBL" id="JAGRRH010000004">
    <property type="protein sequence ID" value="KAG7371157.1"/>
    <property type="molecule type" value="Genomic_DNA"/>
</dbReference>
<protein>
    <submittedName>
        <fullName evidence="3">DUF1604 domain containing protein</fullName>
    </submittedName>
</protein>
<gene>
    <name evidence="3" type="ORF">IV203_019727</name>
</gene>
<evidence type="ECO:0000313" key="4">
    <source>
        <dbReference type="Proteomes" id="UP000693970"/>
    </source>
</evidence>
<feature type="region of interest" description="Disordered" evidence="1">
    <location>
        <begin position="525"/>
        <end position="546"/>
    </location>
</feature>
<proteinExistence type="predicted"/>
<accession>A0A9K3Q4K6</accession>
<evidence type="ECO:0000313" key="3">
    <source>
        <dbReference type="EMBL" id="KAG7371157.1"/>
    </source>
</evidence>
<sequence length="781" mass="87252">MSASSQRPVYIPKNRRRNRDPSSNNDKNPSERPLLTGRKRPHEQPRFHGAFTGGFSAGHFNTVATKEGWTPSTSKKTDQRLEDFMDEEDHAEWGGPTRIREDFAGLGASSQTDKLSSALSESSAPLFGLESVLEIKHETVGPRLLRRLGWREGGTAFVPDETSESHPSNAAVSNDNKDEDEALAKIHLSKKRVRRLQLQTNRTKLPPPKLDQCGLGFEPYQDAPEFQLYRERRKKLAQDRATYNQRDNVYRISDVAEQTDDGRDRNMPSRSSNLETANERNEYLSYETAEDFVGKRSSGGFALRDDEDDAYDNRQSLRGDRAQKIGTNLGEDYNMEVYEHESSDDDDHFGSTTSKPASSKKQPTANLFAAWAGGNADSYSGKKDLDAAVNAPKTVMTSSGQPPLSGFVLGSSTSINRKRYPGPDIPRDYEVQQHQFGENEHPEVYQTISRAMKLQQEDDIAKAGHSNVAQVRQQQQQHITRPMSSNFTALADAMKSRFTSGSTPSKKIDPASQEQVLQHPAGLFLPKPIKKDSGQESNGMSETAPTKVSVTVTRTVSSFSPVPLVCKRFRVTVPSHVPKGSSAVAADARSTEAAYFEKEIMSAAKHHVKESQNDSQSKITSTNNGPFEEEEASNGIDRPSLEKLQSIFEADSDISTSDEEVESSNETEQHFDEATEAVGEDKELVAVAKDSGGGGDDDDISETARQQIVEYQPRTLATTDEQSRLDRSDTDSSESSHHHKKKKSRKKEKKKKRKHRRSRSPSRDSDSERRRKKKKEKKRKR</sequence>
<feature type="compositionally biased region" description="Polar residues" evidence="1">
    <location>
        <begin position="350"/>
        <end position="362"/>
    </location>
</feature>
<feature type="region of interest" description="Disordered" evidence="1">
    <location>
        <begin position="1"/>
        <end position="96"/>
    </location>
</feature>
<dbReference type="GO" id="GO:0005634">
    <property type="term" value="C:nucleus"/>
    <property type="evidence" value="ECO:0007669"/>
    <property type="project" value="TreeGrafter"/>
</dbReference>
<keyword evidence="4" id="KW-1185">Reference proteome</keyword>
<feature type="compositionally biased region" description="Acidic residues" evidence="1">
    <location>
        <begin position="650"/>
        <end position="665"/>
    </location>
</feature>
<feature type="compositionally biased region" description="Basic and acidic residues" evidence="1">
    <location>
        <begin position="311"/>
        <end position="323"/>
    </location>
</feature>